<organism evidence="4 5">
    <name type="scientific">Bifidobacterium thermacidophilum subsp. thermacidophilum</name>
    <dbReference type="NCBI Taxonomy" id="79262"/>
    <lineage>
        <taxon>Bacteria</taxon>
        <taxon>Bacillati</taxon>
        <taxon>Actinomycetota</taxon>
        <taxon>Actinomycetes</taxon>
        <taxon>Bifidobacteriales</taxon>
        <taxon>Bifidobacteriaceae</taxon>
        <taxon>Bifidobacterium</taxon>
    </lineage>
</organism>
<accession>A0A087E2A7</accession>
<dbReference type="PANTHER" id="PTHR33055">
    <property type="entry name" value="TRANSPOSASE FOR INSERTION SEQUENCE ELEMENT IS1111A"/>
    <property type="match status" value="1"/>
</dbReference>
<dbReference type="PANTHER" id="PTHR33055:SF3">
    <property type="entry name" value="PUTATIVE TRANSPOSASE FOR IS117-RELATED"/>
    <property type="match status" value="1"/>
</dbReference>
<protein>
    <submittedName>
        <fullName evidence="4">IS110 family transposase</fullName>
    </submittedName>
</protein>
<feature type="region of interest" description="Disordered" evidence="1">
    <location>
        <begin position="390"/>
        <end position="429"/>
    </location>
</feature>
<evidence type="ECO:0000259" key="2">
    <source>
        <dbReference type="Pfam" id="PF01548"/>
    </source>
</evidence>
<dbReference type="InterPro" id="IPR002525">
    <property type="entry name" value="Transp_IS110-like_N"/>
</dbReference>
<dbReference type="GO" id="GO:0006313">
    <property type="term" value="P:DNA transposition"/>
    <property type="evidence" value="ECO:0007669"/>
    <property type="project" value="InterPro"/>
</dbReference>
<gene>
    <name evidence="4" type="ORF">THER5_0087</name>
</gene>
<dbReference type="InterPro" id="IPR003346">
    <property type="entry name" value="Transposase_20"/>
</dbReference>
<feature type="domain" description="Transposase IS110-like N-terminal" evidence="2">
    <location>
        <begin position="10"/>
        <end position="164"/>
    </location>
</feature>
<dbReference type="EMBL" id="JGZT01000007">
    <property type="protein sequence ID" value="KFJ01908.1"/>
    <property type="molecule type" value="Genomic_DNA"/>
</dbReference>
<dbReference type="AlphaFoldDB" id="A0A087E2A7"/>
<feature type="compositionally biased region" description="Low complexity" evidence="1">
    <location>
        <begin position="397"/>
        <end position="413"/>
    </location>
</feature>
<comment type="caution">
    <text evidence="4">The sequence shown here is derived from an EMBL/GenBank/DDBJ whole genome shotgun (WGS) entry which is preliminary data.</text>
</comment>
<dbReference type="NCBIfam" id="NF033542">
    <property type="entry name" value="transpos_IS110"/>
    <property type="match status" value="1"/>
</dbReference>
<evidence type="ECO:0000259" key="3">
    <source>
        <dbReference type="Pfam" id="PF02371"/>
    </source>
</evidence>
<evidence type="ECO:0000313" key="4">
    <source>
        <dbReference type="EMBL" id="KFJ01908.1"/>
    </source>
</evidence>
<name>A0A087E2A7_9BIFI</name>
<dbReference type="Proteomes" id="UP000029003">
    <property type="component" value="Unassembled WGS sequence"/>
</dbReference>
<proteinExistence type="predicted"/>
<feature type="domain" description="Transposase IS116/IS110/IS902 C-terminal" evidence="3">
    <location>
        <begin position="273"/>
        <end position="357"/>
    </location>
</feature>
<sequence length="429" mass="46783">MQPGDIDVWLGLDVGKSSHHACALDHDGNTILDTPVDQDEKRLRRTIAKLQRRGTVLVIVDQPNTIGSLPLTVARDMGARTAYLPGGAMRKAAQLLPGGSKTDRRDAHVIASTALRMPETLRDCEPDDETMAALRLLSGWDEDTAHELTRTVNRLRGLLLHLHPALERALAGDRIKSDTALGLLEHYKGPDGLRRAGAARIREYARRHGLKGTAITDAVADAIGEQTVTVPGTRAAESLIPQLASDIRRLRDRRTDISRQVEELLADAPLLTVLTSMPGIAARTASQILLAIGSDIGRFKDAAHLAAYAGIAPVTRQSGTSIHGERPARGGNKRLKNALFQTAFAAIRLDPESRAYYDRKRAEGKRHNAAVMCLARRRCNVIYSMLRNGTLYQPGGTHTTTTAPPRTETTPAHAPRPRQDTTHPGIRRT</sequence>
<evidence type="ECO:0000256" key="1">
    <source>
        <dbReference type="SAM" id="MobiDB-lite"/>
    </source>
</evidence>
<evidence type="ECO:0000313" key="5">
    <source>
        <dbReference type="Proteomes" id="UP000029003"/>
    </source>
</evidence>
<dbReference type="Pfam" id="PF01548">
    <property type="entry name" value="DEDD_Tnp_IS110"/>
    <property type="match status" value="1"/>
</dbReference>
<dbReference type="InterPro" id="IPR047650">
    <property type="entry name" value="Transpos_IS110"/>
</dbReference>
<dbReference type="GO" id="GO:0003677">
    <property type="term" value="F:DNA binding"/>
    <property type="evidence" value="ECO:0007669"/>
    <property type="project" value="InterPro"/>
</dbReference>
<dbReference type="Pfam" id="PF02371">
    <property type="entry name" value="Transposase_20"/>
    <property type="match status" value="1"/>
</dbReference>
<dbReference type="GO" id="GO:0004803">
    <property type="term" value="F:transposase activity"/>
    <property type="evidence" value="ECO:0007669"/>
    <property type="project" value="InterPro"/>
</dbReference>
<reference evidence="4 5" key="1">
    <citation type="submission" date="2014-03" db="EMBL/GenBank/DDBJ databases">
        <title>Genomics of Bifidobacteria.</title>
        <authorList>
            <person name="Ventura M."/>
            <person name="Milani C."/>
            <person name="Lugli G.A."/>
        </authorList>
    </citation>
    <scope>NUCLEOTIDE SEQUENCE [LARGE SCALE GENOMIC DNA]</scope>
    <source>
        <strain evidence="4 5">LMG 21395</strain>
    </source>
</reference>